<keyword evidence="2" id="KW-1185">Reference proteome</keyword>
<dbReference type="AlphaFoldDB" id="A0A1H8Z993"/>
<dbReference type="STRING" id="89093.SAMN04488558_101185"/>
<dbReference type="InterPro" id="IPR046698">
    <property type="entry name" value="PedC-like"/>
</dbReference>
<evidence type="ECO:0000313" key="1">
    <source>
        <dbReference type="EMBL" id="SEP60966.1"/>
    </source>
</evidence>
<dbReference type="InterPro" id="IPR036249">
    <property type="entry name" value="Thioredoxin-like_sf"/>
</dbReference>
<dbReference type="RefSeq" id="WP_092569838.1">
    <property type="nucleotide sequence ID" value="NZ_CALUDV010000043.1"/>
</dbReference>
<dbReference type="Proteomes" id="UP000198833">
    <property type="component" value="Unassembled WGS sequence"/>
</dbReference>
<dbReference type="EMBL" id="FOEN01000001">
    <property type="protein sequence ID" value="SEP60966.1"/>
    <property type="molecule type" value="Genomic_DNA"/>
</dbReference>
<organism evidence="1 2">
    <name type="scientific">Ignavigranum ruoffiae</name>
    <dbReference type="NCBI Taxonomy" id="89093"/>
    <lineage>
        <taxon>Bacteria</taxon>
        <taxon>Bacillati</taxon>
        <taxon>Bacillota</taxon>
        <taxon>Bacilli</taxon>
        <taxon>Lactobacillales</taxon>
        <taxon>Aerococcaceae</taxon>
        <taxon>Ignavigranum</taxon>
    </lineage>
</organism>
<dbReference type="Gene3D" id="3.40.30.10">
    <property type="entry name" value="Glutaredoxin"/>
    <property type="match status" value="1"/>
</dbReference>
<reference evidence="1 2" key="1">
    <citation type="submission" date="2016-10" db="EMBL/GenBank/DDBJ databases">
        <authorList>
            <person name="de Groot N.N."/>
        </authorList>
    </citation>
    <scope>NUCLEOTIDE SEQUENCE [LARGE SCALE GENOMIC DNA]</scope>
    <source>
        <strain evidence="1 2">DSM 15695</strain>
    </source>
</reference>
<name>A0A1H8Z993_9LACT</name>
<evidence type="ECO:0000313" key="2">
    <source>
        <dbReference type="Proteomes" id="UP000198833"/>
    </source>
</evidence>
<dbReference type="Pfam" id="PF20207">
    <property type="entry name" value="DUF6568"/>
    <property type="match status" value="1"/>
</dbReference>
<protein>
    <submittedName>
        <fullName evidence="1">Bacteriocin transport accessory protein, putative</fullName>
    </submittedName>
</protein>
<sequence length="114" mass="13131">MSNIQEQLDSFTSIDPAKAESLIQERNGNIIFVGRPNCPFCQKFIPKLYQVAQEHQLNVYYLFSQDPRYAKEIQDFRQKYGVETVPGLIYAGEEVKVRCDSSMTETKIAEFVQA</sequence>
<proteinExistence type="predicted"/>
<accession>A0A1H8Z993</accession>
<dbReference type="SUPFAM" id="SSF52833">
    <property type="entry name" value="Thioredoxin-like"/>
    <property type="match status" value="1"/>
</dbReference>
<dbReference type="OrthoDB" id="9792987at2"/>
<gene>
    <name evidence="1" type="ORF">SAMN04488558_101185</name>
</gene>
<dbReference type="CDD" id="cd02947">
    <property type="entry name" value="TRX_family"/>
    <property type="match status" value="1"/>
</dbReference>